<keyword evidence="2" id="KW-1185">Reference proteome</keyword>
<dbReference type="GeneID" id="56684570"/>
<gene>
    <name evidence="1" type="ORF">BAZ09_008815</name>
</gene>
<dbReference type="EMBL" id="CP023401">
    <property type="protein sequence ID" value="ATC36310.1"/>
    <property type="molecule type" value="Genomic_DNA"/>
</dbReference>
<evidence type="ECO:0008006" key="3">
    <source>
        <dbReference type="Google" id="ProtNLM"/>
    </source>
</evidence>
<evidence type="ECO:0000313" key="1">
    <source>
        <dbReference type="EMBL" id="ATC36310.1"/>
    </source>
</evidence>
<name>A0ABM6MT42_9FLAO</name>
<sequence length="137" mass="16301">MRKLIFILILSLFYSVKAQKNPVYRYVNISGHQGMTDEGNFRMMGEQNYLVILKDFEKEFKKINNGYNDYYRMYNLIGSVKKLTLYVSLIPKELVSEEDKARKEYRIFGDKRTLEVSYNLKTKKISKPKPSMILYDI</sequence>
<dbReference type="Proteomes" id="UP000190057">
    <property type="component" value="Chromosome"/>
</dbReference>
<protein>
    <recommendedName>
        <fullName evidence="3">GLPGLI family protein</fullName>
    </recommendedName>
</protein>
<accession>A0ABM6MT42</accession>
<evidence type="ECO:0000313" key="2">
    <source>
        <dbReference type="Proteomes" id="UP000190057"/>
    </source>
</evidence>
<proteinExistence type="predicted"/>
<reference evidence="1 2" key="1">
    <citation type="submission" date="2017-09" db="EMBL/GenBank/DDBJ databases">
        <title>Complete circularized genomes of four mosquito-derived Elizabethkingia anophelis isolates.</title>
        <authorList>
            <person name="Nicholson A.C."/>
            <person name="Xu J."/>
        </authorList>
    </citation>
    <scope>NUCLEOTIDE SEQUENCE [LARGE SCALE GENOMIC DNA]</scope>
    <source>
        <strain evidence="1 2">R26</strain>
    </source>
</reference>
<organism evidence="1 2">
    <name type="scientific">Elizabethkingia anophelis R26</name>
    <dbReference type="NCBI Taxonomy" id="1246994"/>
    <lineage>
        <taxon>Bacteria</taxon>
        <taxon>Pseudomonadati</taxon>
        <taxon>Bacteroidota</taxon>
        <taxon>Flavobacteriia</taxon>
        <taxon>Flavobacteriales</taxon>
        <taxon>Weeksellaceae</taxon>
        <taxon>Elizabethkingia</taxon>
    </lineage>
</organism>
<dbReference type="RefSeq" id="WP_009089169.1">
    <property type="nucleotide sequence ID" value="NZ_ANIW01000055.1"/>
</dbReference>